<dbReference type="AlphaFoldDB" id="A0AAD7XNM0"/>
<dbReference type="PANTHER" id="PTHR12858">
    <property type="entry name" value="RIBOSOME BIOGENESIS PROTEIN"/>
    <property type="match status" value="1"/>
</dbReference>
<dbReference type="InterPro" id="IPR027417">
    <property type="entry name" value="P-loop_NTPase"/>
</dbReference>
<feature type="domain" description="Ribosome biogenesis protein BMS1/TSR1 C-terminal" evidence="3">
    <location>
        <begin position="447"/>
        <end position="715"/>
    </location>
</feature>
<dbReference type="GO" id="GO:0000462">
    <property type="term" value="P:maturation of SSU-rRNA from tricistronic rRNA transcript (SSU-rRNA, 5.8S rRNA, LSU-rRNA)"/>
    <property type="evidence" value="ECO:0007669"/>
    <property type="project" value="TreeGrafter"/>
</dbReference>
<organism evidence="4 5">
    <name type="scientific">Chrysophaeum taylorii</name>
    <dbReference type="NCBI Taxonomy" id="2483200"/>
    <lineage>
        <taxon>Eukaryota</taxon>
        <taxon>Sar</taxon>
        <taxon>Stramenopiles</taxon>
        <taxon>Ochrophyta</taxon>
        <taxon>Pelagophyceae</taxon>
        <taxon>Pelagomonadales</taxon>
        <taxon>Pelagomonadaceae</taxon>
        <taxon>Chrysophaeum</taxon>
    </lineage>
</organism>
<dbReference type="EMBL" id="JAQMWT010000308">
    <property type="protein sequence ID" value="KAJ8605900.1"/>
    <property type="molecule type" value="Genomic_DNA"/>
</dbReference>
<dbReference type="GO" id="GO:0003924">
    <property type="term" value="F:GTPase activity"/>
    <property type="evidence" value="ECO:0007669"/>
    <property type="project" value="TreeGrafter"/>
</dbReference>
<feature type="compositionally biased region" description="Polar residues" evidence="1">
    <location>
        <begin position="770"/>
        <end position="783"/>
    </location>
</feature>
<proteinExistence type="predicted"/>
<evidence type="ECO:0000259" key="2">
    <source>
        <dbReference type="SMART" id="SM00785"/>
    </source>
</evidence>
<evidence type="ECO:0000256" key="1">
    <source>
        <dbReference type="SAM" id="MobiDB-lite"/>
    </source>
</evidence>
<evidence type="ECO:0000313" key="4">
    <source>
        <dbReference type="EMBL" id="KAJ8605900.1"/>
    </source>
</evidence>
<dbReference type="SUPFAM" id="SSF52540">
    <property type="entry name" value="P-loop containing nucleoside triphosphate hydrolases"/>
    <property type="match status" value="1"/>
</dbReference>
<dbReference type="GO" id="GO:0000479">
    <property type="term" value="P:endonucleolytic cleavage of tricistronic rRNA transcript (SSU-rRNA, 5.8S rRNA, LSU-rRNA)"/>
    <property type="evidence" value="ECO:0007669"/>
    <property type="project" value="TreeGrafter"/>
</dbReference>
<dbReference type="SMART" id="SM01362">
    <property type="entry name" value="DUF663"/>
    <property type="match status" value="1"/>
</dbReference>
<sequence length="802" mass="88929">MTGTIKKKAFGVAKIGRAKRSAQRSADKAEARQVAPRVQRANSAPVLVVIVGPKNSGKSTLLKSVVKSYTRHNLNGWQATIVVGKEKRLTVVECPDDLSAMIDLSKIADVVLFTVDASFGLEASTFEMISLLQTHGMPKVAAVMTHLDRLKANKSFSKTKKNLKHRIWDELYQGAKVFEMSGVLKSGKYYPRNETKRLGLFLERQKLRPLRWRSEHSYVLCDRADRRGATLECYGWIRGPGRLGAVHVPGVGDFQAPRIDYLEDPLPSFEELRVRGETLKRKRAQTLLYAPMETTTETTAEEEEEEEEEEVTPSLFVGEKKKKKSPPQDVELFPGWENPLDIEEQAEEPPRSSIAAAAAADDNLGGGGGGGGGGVYEEEDEDDFFFSRKAPPDEEDDDVISSFDLDDGVLAAARFRCVERYGGGDALNSSEAAAADDDDEVSRCAEEVDERAANAARKEEASKKKEKEEEEEEGGLATKRILEARLQREASEVTTDAGKYVRISLPVSSLRYDDAKKKPLLICGVLDHEKSRTMACARIRRHRWHPKVLKSRDPVFISCGWRRFETAPIYSIEDRSEKRNRFLKYSPEHMHCLSTFFAPGPVAPNTPLIGFGRRGAFRACMVGVATRMASTSTVVKKLKLQGTPLKIERNTAFVGGTFGSQLEAAKFEGATVKTVSGVRGSIKKALREPPGAFRATFEDKILPSDIVVCRVWVPVAPPAYCAEHEMTARTTSEVRREEQIPVGVDPDSVYKGPVERLPRKFAPHLVPKTLVSQLPRSPRSGTSAPLCGKKPKRNARNCTRLE</sequence>
<feature type="compositionally biased region" description="Gly residues" evidence="1">
    <location>
        <begin position="364"/>
        <end position="375"/>
    </location>
</feature>
<feature type="region of interest" description="Disordered" evidence="1">
    <location>
        <begin position="768"/>
        <end position="802"/>
    </location>
</feature>
<dbReference type="Pfam" id="PF08142">
    <property type="entry name" value="AARP2CN"/>
    <property type="match status" value="1"/>
</dbReference>
<reference evidence="4" key="1">
    <citation type="submission" date="2023-01" db="EMBL/GenBank/DDBJ databases">
        <title>Metagenome sequencing of chrysophaentin producing Chrysophaeum taylorii.</title>
        <authorList>
            <person name="Davison J."/>
            <person name="Bewley C."/>
        </authorList>
    </citation>
    <scope>NUCLEOTIDE SEQUENCE</scope>
    <source>
        <strain evidence="4">NIES-1699</strain>
    </source>
</reference>
<dbReference type="GO" id="GO:0005634">
    <property type="term" value="C:nucleus"/>
    <property type="evidence" value="ECO:0007669"/>
    <property type="project" value="InterPro"/>
</dbReference>
<feature type="compositionally biased region" description="Acidic residues" evidence="1">
    <location>
        <begin position="299"/>
        <end position="311"/>
    </location>
</feature>
<feature type="domain" description="AARP2CN" evidence="2">
    <location>
        <begin position="194"/>
        <end position="266"/>
    </location>
</feature>
<dbReference type="GO" id="GO:0005525">
    <property type="term" value="F:GTP binding"/>
    <property type="evidence" value="ECO:0007669"/>
    <property type="project" value="TreeGrafter"/>
</dbReference>
<feature type="compositionally biased region" description="Basic and acidic residues" evidence="1">
    <location>
        <begin position="453"/>
        <end position="467"/>
    </location>
</feature>
<name>A0AAD7XNM0_9STRA</name>
<dbReference type="InterPro" id="IPR039761">
    <property type="entry name" value="Bms1/Tsr1"/>
</dbReference>
<dbReference type="Gene3D" id="3.40.50.300">
    <property type="entry name" value="P-loop containing nucleotide triphosphate hydrolases"/>
    <property type="match status" value="1"/>
</dbReference>
<evidence type="ECO:0000313" key="5">
    <source>
        <dbReference type="Proteomes" id="UP001230188"/>
    </source>
</evidence>
<dbReference type="SMART" id="SM00785">
    <property type="entry name" value="AARP2CN"/>
    <property type="match status" value="1"/>
</dbReference>
<dbReference type="Proteomes" id="UP001230188">
    <property type="component" value="Unassembled WGS sequence"/>
</dbReference>
<evidence type="ECO:0008006" key="6">
    <source>
        <dbReference type="Google" id="ProtNLM"/>
    </source>
</evidence>
<dbReference type="InterPro" id="IPR012948">
    <property type="entry name" value="AARP2CN"/>
</dbReference>
<feature type="region of interest" description="Disordered" evidence="1">
    <location>
        <begin position="360"/>
        <end position="400"/>
    </location>
</feature>
<dbReference type="PANTHER" id="PTHR12858:SF2">
    <property type="entry name" value="RIBOSOME BIOGENESIS PROTEIN BMS1 HOMOLOG"/>
    <property type="match status" value="1"/>
</dbReference>
<accession>A0AAD7XNM0</accession>
<dbReference type="GO" id="GO:0034511">
    <property type="term" value="F:U3 snoRNA binding"/>
    <property type="evidence" value="ECO:0007669"/>
    <property type="project" value="TreeGrafter"/>
</dbReference>
<feature type="region of interest" description="Disordered" evidence="1">
    <location>
        <begin position="453"/>
        <end position="475"/>
    </location>
</feature>
<dbReference type="Pfam" id="PF04950">
    <property type="entry name" value="RIBIOP_C"/>
    <property type="match status" value="1"/>
</dbReference>
<dbReference type="InterPro" id="IPR007034">
    <property type="entry name" value="BMS1_TSR1_C"/>
</dbReference>
<keyword evidence="5" id="KW-1185">Reference proteome</keyword>
<feature type="region of interest" description="Disordered" evidence="1">
    <location>
        <begin position="293"/>
        <end position="334"/>
    </location>
</feature>
<comment type="caution">
    <text evidence="4">The sequence shown here is derived from an EMBL/GenBank/DDBJ whole genome shotgun (WGS) entry which is preliminary data.</text>
</comment>
<protein>
    <recommendedName>
        <fullName evidence="6">Bms1-type G domain-containing protein</fullName>
    </recommendedName>
</protein>
<dbReference type="GO" id="GO:0030686">
    <property type="term" value="C:90S preribosome"/>
    <property type="evidence" value="ECO:0007669"/>
    <property type="project" value="TreeGrafter"/>
</dbReference>
<gene>
    <name evidence="4" type="ORF">CTAYLR_004189</name>
</gene>
<evidence type="ECO:0000259" key="3">
    <source>
        <dbReference type="SMART" id="SM01362"/>
    </source>
</evidence>